<sequence length="321" mass="34587">MAEATAGAQGGWSMTQQHRTRSLAERAAGEREYMARSGIRTLINSLSGGVDSSTVAAISKQAAPDGALGLILPCSTPEEMKGERLQDVRDAERVAAHLGIPAVTIDLSDLWQQAAALFSAAARELAEKAGVPLEEERLQWAIHNMKPTLRIMTAGFFADTFRGLMMGTGNGVEYFLGYFSLRGDGISDRQPIRDCTKEEVRAMAASAGLPEDLVHRVPTAGLWPGQTDEGELGFSYADADRFLVWILNRHVAEPCLTTTLTVREESVEAILADPGLPVAAEVARRIIDQNRRTAFKRRAGDLEAMLAARGLAPGATGGRQE</sequence>
<accession>Q67QA9</accession>
<dbReference type="SUPFAM" id="SSF52402">
    <property type="entry name" value="Adenine nucleotide alpha hydrolases-like"/>
    <property type="match status" value="1"/>
</dbReference>
<feature type="domain" description="NAD/GMP synthase" evidence="9">
    <location>
        <begin position="31"/>
        <end position="270"/>
    </location>
</feature>
<dbReference type="Gene3D" id="3.40.50.620">
    <property type="entry name" value="HUPs"/>
    <property type="match status" value="1"/>
</dbReference>
<feature type="region of interest" description="Disordered" evidence="8">
    <location>
        <begin position="1"/>
        <end position="27"/>
    </location>
</feature>
<dbReference type="STRING" id="292459.STH1149"/>
<dbReference type="KEGG" id="sth:STH1149"/>
<protein>
    <recommendedName>
        <fullName evidence="7">NH(3)-dependent NAD(+) synthetase</fullName>
        <ecNumber evidence="7">6.3.1.5</ecNumber>
    </recommendedName>
</protein>
<dbReference type="EMBL" id="AP006840">
    <property type="protein sequence ID" value="BAD40134.1"/>
    <property type="molecule type" value="Genomic_DNA"/>
</dbReference>
<keyword evidence="11" id="KW-1185">Reference proteome</keyword>
<dbReference type="GO" id="GO:0003952">
    <property type="term" value="F:NAD+ synthase (glutamine-hydrolyzing) activity"/>
    <property type="evidence" value="ECO:0007669"/>
    <property type="project" value="InterPro"/>
</dbReference>
<dbReference type="UniPathway" id="UPA00253">
    <property type="reaction ID" value="UER00333"/>
</dbReference>
<dbReference type="GO" id="GO:0009435">
    <property type="term" value="P:NAD+ biosynthetic process"/>
    <property type="evidence" value="ECO:0007669"/>
    <property type="project" value="UniProtKB-UniPathway"/>
</dbReference>
<keyword evidence="4 6" id="KW-0067">ATP-binding</keyword>
<comment type="catalytic activity">
    <reaction evidence="7">
        <text>deamido-NAD(+) + NH4(+) + ATP = AMP + diphosphate + NAD(+) + H(+)</text>
        <dbReference type="Rhea" id="RHEA:21188"/>
        <dbReference type="ChEBI" id="CHEBI:15378"/>
        <dbReference type="ChEBI" id="CHEBI:28938"/>
        <dbReference type="ChEBI" id="CHEBI:30616"/>
        <dbReference type="ChEBI" id="CHEBI:33019"/>
        <dbReference type="ChEBI" id="CHEBI:57540"/>
        <dbReference type="ChEBI" id="CHEBI:58437"/>
        <dbReference type="ChEBI" id="CHEBI:456215"/>
        <dbReference type="EC" id="6.3.1.5"/>
    </reaction>
</comment>
<dbReference type="Pfam" id="PF02540">
    <property type="entry name" value="NAD_synthase"/>
    <property type="match status" value="1"/>
</dbReference>
<evidence type="ECO:0000256" key="1">
    <source>
        <dbReference type="ARBA" id="ARBA00004790"/>
    </source>
</evidence>
<dbReference type="NCBIfam" id="TIGR00552">
    <property type="entry name" value="nadE"/>
    <property type="match status" value="1"/>
</dbReference>
<dbReference type="GO" id="GO:0008795">
    <property type="term" value="F:NAD+ synthase activity"/>
    <property type="evidence" value="ECO:0007669"/>
    <property type="project" value="UniProtKB-EC"/>
</dbReference>
<dbReference type="Proteomes" id="UP000000417">
    <property type="component" value="Chromosome"/>
</dbReference>
<comment type="similarity">
    <text evidence="6">Belongs to the NAD synthetase family.</text>
</comment>
<keyword evidence="5 6" id="KW-0520">NAD</keyword>
<dbReference type="EC" id="6.3.1.5" evidence="7"/>
<evidence type="ECO:0000256" key="3">
    <source>
        <dbReference type="ARBA" id="ARBA00022741"/>
    </source>
</evidence>
<evidence type="ECO:0000256" key="4">
    <source>
        <dbReference type="ARBA" id="ARBA00022840"/>
    </source>
</evidence>
<evidence type="ECO:0000256" key="5">
    <source>
        <dbReference type="ARBA" id="ARBA00023027"/>
    </source>
</evidence>
<proteinExistence type="inferred from homology"/>
<dbReference type="PANTHER" id="PTHR23090:SF9">
    <property type="entry name" value="GLUTAMINE-DEPENDENT NAD(+) SYNTHETASE"/>
    <property type="match status" value="1"/>
</dbReference>
<name>Q67QA9_SYMTH</name>
<reference evidence="10 11" key="1">
    <citation type="journal article" date="2004" name="Nucleic Acids Res.">
        <title>Genome sequence of Symbiobacterium thermophilum, an uncultivable bacterium that depends on microbial commensalism.</title>
        <authorList>
            <person name="Ueda K."/>
            <person name="Yamashita A."/>
            <person name="Ishikawa J."/>
            <person name="Shimada M."/>
            <person name="Watsuji T."/>
            <person name="Morimura K."/>
            <person name="Ikeda H."/>
            <person name="Hattori M."/>
            <person name="Beppu T."/>
        </authorList>
    </citation>
    <scope>NUCLEOTIDE SEQUENCE [LARGE SCALE GENOMIC DNA]</scope>
    <source>
        <strain evidence="11">T / IAM 14863</strain>
    </source>
</reference>
<dbReference type="AlphaFoldDB" id="Q67QA9"/>
<dbReference type="eggNOG" id="COG0171">
    <property type="taxonomic scope" value="Bacteria"/>
</dbReference>
<organism evidence="10 11">
    <name type="scientific">Symbiobacterium thermophilum (strain DSM 24528 / JCM 14929 / IAM 14863 / T)</name>
    <dbReference type="NCBI Taxonomy" id="292459"/>
    <lineage>
        <taxon>Bacteria</taxon>
        <taxon>Bacillati</taxon>
        <taxon>Bacillota</taxon>
        <taxon>Clostridia</taxon>
        <taxon>Eubacteriales</taxon>
        <taxon>Symbiobacteriaceae</taxon>
        <taxon>Symbiobacterium</taxon>
    </lineage>
</organism>
<dbReference type="InterPro" id="IPR003694">
    <property type="entry name" value="NAD_synthase"/>
</dbReference>
<keyword evidence="3 6" id="KW-0547">Nucleotide-binding</keyword>
<evidence type="ECO:0000259" key="9">
    <source>
        <dbReference type="Pfam" id="PF02540"/>
    </source>
</evidence>
<evidence type="ECO:0000313" key="11">
    <source>
        <dbReference type="Proteomes" id="UP000000417"/>
    </source>
</evidence>
<dbReference type="GO" id="GO:0005737">
    <property type="term" value="C:cytoplasm"/>
    <property type="evidence" value="ECO:0007669"/>
    <property type="project" value="InterPro"/>
</dbReference>
<evidence type="ECO:0000256" key="2">
    <source>
        <dbReference type="ARBA" id="ARBA00022598"/>
    </source>
</evidence>
<evidence type="ECO:0000256" key="8">
    <source>
        <dbReference type="SAM" id="MobiDB-lite"/>
    </source>
</evidence>
<evidence type="ECO:0000256" key="6">
    <source>
        <dbReference type="RuleBase" id="RU003811"/>
    </source>
</evidence>
<dbReference type="InterPro" id="IPR022310">
    <property type="entry name" value="NAD/GMP_synthase"/>
</dbReference>
<dbReference type="PANTHER" id="PTHR23090">
    <property type="entry name" value="NH 3 /GLUTAMINE-DEPENDENT NAD + SYNTHETASE"/>
    <property type="match status" value="1"/>
</dbReference>
<evidence type="ECO:0000256" key="7">
    <source>
        <dbReference type="RuleBase" id="RU003812"/>
    </source>
</evidence>
<dbReference type="HOGENOM" id="CLU_865804_0_0_9"/>
<dbReference type="GO" id="GO:0005524">
    <property type="term" value="F:ATP binding"/>
    <property type="evidence" value="ECO:0007669"/>
    <property type="project" value="UniProtKB-KW"/>
</dbReference>
<dbReference type="GO" id="GO:0004359">
    <property type="term" value="F:glutaminase activity"/>
    <property type="evidence" value="ECO:0007669"/>
    <property type="project" value="InterPro"/>
</dbReference>
<keyword evidence="2 6" id="KW-0436">Ligase</keyword>
<evidence type="ECO:0000313" key="10">
    <source>
        <dbReference type="EMBL" id="BAD40134.1"/>
    </source>
</evidence>
<dbReference type="InterPro" id="IPR014729">
    <property type="entry name" value="Rossmann-like_a/b/a_fold"/>
</dbReference>
<gene>
    <name evidence="10" type="ordered locus">STH1149</name>
</gene>
<comment type="pathway">
    <text evidence="1">Cofactor biosynthesis; NAD(+) biosynthesis.</text>
</comment>
<dbReference type="CDD" id="cd00553">
    <property type="entry name" value="NAD_synthase"/>
    <property type="match status" value="1"/>
</dbReference>